<dbReference type="OrthoDB" id="1898688at2759"/>
<feature type="domain" description="Casparian strip membrane protein" evidence="9">
    <location>
        <begin position="84"/>
        <end position="136"/>
    </location>
</feature>
<gene>
    <name evidence="10" type="ORF">CR513_24039</name>
</gene>
<keyword evidence="11" id="KW-1185">Reference proteome</keyword>
<keyword evidence="5 8" id="KW-0812">Transmembrane</keyword>
<evidence type="ECO:0000313" key="10">
    <source>
        <dbReference type="EMBL" id="RDX93673.1"/>
    </source>
</evidence>
<feature type="transmembrane region" description="Helical" evidence="8">
    <location>
        <begin position="153"/>
        <end position="173"/>
    </location>
</feature>
<evidence type="ECO:0000256" key="5">
    <source>
        <dbReference type="ARBA" id="ARBA00022692"/>
    </source>
</evidence>
<proteinExistence type="inferred from homology"/>
<keyword evidence="6 8" id="KW-1133">Transmembrane helix</keyword>
<feature type="non-terminal residue" evidence="10">
    <location>
        <position position="1"/>
    </location>
</feature>
<dbReference type="AlphaFoldDB" id="A0A371GTA1"/>
<evidence type="ECO:0000256" key="4">
    <source>
        <dbReference type="ARBA" id="ARBA00022475"/>
    </source>
</evidence>
<dbReference type="PANTHER" id="PTHR36488">
    <property type="entry name" value="CASP-LIKE PROTEIN 1U1"/>
    <property type="match status" value="1"/>
</dbReference>
<evidence type="ECO:0000256" key="2">
    <source>
        <dbReference type="ARBA" id="ARBA00007651"/>
    </source>
</evidence>
<comment type="subcellular location">
    <subcellularLocation>
        <location evidence="1 8">Cell membrane</location>
        <topology evidence="1 8">Multi-pass membrane protein</topology>
    </subcellularLocation>
</comment>
<evidence type="ECO:0000256" key="7">
    <source>
        <dbReference type="ARBA" id="ARBA00023136"/>
    </source>
</evidence>
<feature type="transmembrane region" description="Helical" evidence="8">
    <location>
        <begin position="86"/>
        <end position="105"/>
    </location>
</feature>
<dbReference type="PANTHER" id="PTHR36488:SF8">
    <property type="entry name" value="CASP-LIKE PROTEIN 1U1"/>
    <property type="match status" value="1"/>
</dbReference>
<dbReference type="InterPro" id="IPR006702">
    <property type="entry name" value="CASP_dom"/>
</dbReference>
<comment type="caution">
    <text evidence="10">The sequence shown here is derived from an EMBL/GenBank/DDBJ whole genome shotgun (WGS) entry which is preliminary data.</text>
</comment>
<organism evidence="10 11">
    <name type="scientific">Mucuna pruriens</name>
    <name type="common">Velvet bean</name>
    <name type="synonym">Dolichos pruriens</name>
    <dbReference type="NCBI Taxonomy" id="157652"/>
    <lineage>
        <taxon>Eukaryota</taxon>
        <taxon>Viridiplantae</taxon>
        <taxon>Streptophyta</taxon>
        <taxon>Embryophyta</taxon>
        <taxon>Tracheophyta</taxon>
        <taxon>Spermatophyta</taxon>
        <taxon>Magnoliopsida</taxon>
        <taxon>eudicotyledons</taxon>
        <taxon>Gunneridae</taxon>
        <taxon>Pentapetalae</taxon>
        <taxon>rosids</taxon>
        <taxon>fabids</taxon>
        <taxon>Fabales</taxon>
        <taxon>Fabaceae</taxon>
        <taxon>Papilionoideae</taxon>
        <taxon>50 kb inversion clade</taxon>
        <taxon>NPAAA clade</taxon>
        <taxon>indigoferoid/millettioid clade</taxon>
        <taxon>Phaseoleae</taxon>
        <taxon>Mucuna</taxon>
    </lineage>
</organism>
<dbReference type="InterPro" id="IPR006459">
    <property type="entry name" value="CASP/CASPL"/>
</dbReference>
<evidence type="ECO:0000313" key="11">
    <source>
        <dbReference type="Proteomes" id="UP000257109"/>
    </source>
</evidence>
<keyword evidence="4 8" id="KW-1003">Cell membrane</keyword>
<dbReference type="InterPro" id="IPR044173">
    <property type="entry name" value="CASPL"/>
</dbReference>
<dbReference type="EMBL" id="QJKJ01004558">
    <property type="protein sequence ID" value="RDX93673.1"/>
    <property type="molecule type" value="Genomic_DNA"/>
</dbReference>
<sequence length="267" mass="29559">VEAVRVALNASPTSPPFSFIYTLSLVLIIKPHQPLLPYHQQISILEEIRSKSKSMSMSRESKANVDGVHSDVKVVERPTRERPYDVLLRFLGLSLTLVATIIVGVDNETKVISYAEMQFKATAKWEYMSAIRYFVSNFDSSESKLHISIRNRFFLVSNAIACSYGAVSLVMTAMARSSGKDDVTALVLTTLDLVMTALLFSANGAACAVGVIAQKGNSHVQWMKVCNVFEAYCRHVTAALVLSLIGSTLFLLLVLHSLLKLHYRSRN</sequence>
<feature type="domain" description="Casparian strip membrane protein" evidence="9">
    <location>
        <begin position="152"/>
        <end position="247"/>
    </location>
</feature>
<comment type="similarity">
    <text evidence="2 8">Belongs to the Casparian strip membrane proteins (CASP) family.</text>
</comment>
<feature type="transmembrane region" description="Helical" evidence="8">
    <location>
        <begin position="238"/>
        <end position="259"/>
    </location>
</feature>
<protein>
    <recommendedName>
        <fullName evidence="8">CASP-like protein</fullName>
    </recommendedName>
</protein>
<dbReference type="Proteomes" id="UP000257109">
    <property type="component" value="Unassembled WGS sequence"/>
</dbReference>
<evidence type="ECO:0000256" key="3">
    <source>
        <dbReference type="ARBA" id="ARBA00011489"/>
    </source>
</evidence>
<keyword evidence="7 8" id="KW-0472">Membrane</keyword>
<dbReference type="Pfam" id="PF04535">
    <property type="entry name" value="CASP_dom"/>
    <property type="match status" value="2"/>
</dbReference>
<comment type="subunit">
    <text evidence="3 8">Homodimer and heterodimers.</text>
</comment>
<dbReference type="GO" id="GO:0005886">
    <property type="term" value="C:plasma membrane"/>
    <property type="evidence" value="ECO:0007669"/>
    <property type="project" value="UniProtKB-SubCell"/>
</dbReference>
<evidence type="ECO:0000256" key="6">
    <source>
        <dbReference type="ARBA" id="ARBA00022989"/>
    </source>
</evidence>
<dbReference type="NCBIfam" id="TIGR01569">
    <property type="entry name" value="A_tha_TIGR01569"/>
    <property type="match status" value="1"/>
</dbReference>
<feature type="transmembrane region" description="Helical" evidence="8">
    <location>
        <begin position="185"/>
        <end position="213"/>
    </location>
</feature>
<dbReference type="STRING" id="157652.A0A371GTA1"/>
<evidence type="ECO:0000256" key="1">
    <source>
        <dbReference type="ARBA" id="ARBA00004651"/>
    </source>
</evidence>
<evidence type="ECO:0000256" key="8">
    <source>
        <dbReference type="RuleBase" id="RU361233"/>
    </source>
</evidence>
<evidence type="ECO:0000259" key="9">
    <source>
        <dbReference type="Pfam" id="PF04535"/>
    </source>
</evidence>
<reference evidence="10" key="1">
    <citation type="submission" date="2018-05" db="EMBL/GenBank/DDBJ databases">
        <title>Draft genome of Mucuna pruriens seed.</title>
        <authorList>
            <person name="Nnadi N.E."/>
            <person name="Vos R."/>
            <person name="Hasami M.H."/>
            <person name="Devisetty U.K."/>
            <person name="Aguiy J.C."/>
        </authorList>
    </citation>
    <scope>NUCLEOTIDE SEQUENCE [LARGE SCALE GENOMIC DNA]</scope>
    <source>
        <strain evidence="10">JCA_2017</strain>
    </source>
</reference>
<name>A0A371GTA1_MUCPR</name>
<accession>A0A371GTA1</accession>